<organism evidence="2 3">
    <name type="scientific">Kingdonia uniflora</name>
    <dbReference type="NCBI Taxonomy" id="39325"/>
    <lineage>
        <taxon>Eukaryota</taxon>
        <taxon>Viridiplantae</taxon>
        <taxon>Streptophyta</taxon>
        <taxon>Embryophyta</taxon>
        <taxon>Tracheophyta</taxon>
        <taxon>Spermatophyta</taxon>
        <taxon>Magnoliopsida</taxon>
        <taxon>Ranunculales</taxon>
        <taxon>Circaeasteraceae</taxon>
        <taxon>Kingdonia</taxon>
    </lineage>
</organism>
<comment type="caution">
    <text evidence="2">The sequence shown here is derived from an EMBL/GenBank/DDBJ whole genome shotgun (WGS) entry which is preliminary data.</text>
</comment>
<dbReference type="AlphaFoldDB" id="A0A7J7PAX4"/>
<reference evidence="2 3" key="1">
    <citation type="journal article" date="2020" name="IScience">
        <title>Genome Sequencing of the Endangered Kingdonia uniflora (Circaeasteraceae, Ranunculales) Reveals Potential Mechanisms of Evolutionary Specialization.</title>
        <authorList>
            <person name="Sun Y."/>
            <person name="Deng T."/>
            <person name="Zhang A."/>
            <person name="Moore M.J."/>
            <person name="Landis J.B."/>
            <person name="Lin N."/>
            <person name="Zhang H."/>
            <person name="Zhang X."/>
            <person name="Huang J."/>
            <person name="Zhang X."/>
            <person name="Sun H."/>
            <person name="Wang H."/>
        </authorList>
    </citation>
    <scope>NUCLEOTIDE SEQUENCE [LARGE SCALE GENOMIC DNA]</scope>
    <source>
        <strain evidence="2">TB1705</strain>
        <tissue evidence="2">Leaf</tissue>
    </source>
</reference>
<dbReference type="InterPro" id="IPR001810">
    <property type="entry name" value="F-box_dom"/>
</dbReference>
<evidence type="ECO:0000313" key="3">
    <source>
        <dbReference type="Proteomes" id="UP000541444"/>
    </source>
</evidence>
<dbReference type="SUPFAM" id="SSF81383">
    <property type="entry name" value="F-box domain"/>
    <property type="match status" value="1"/>
</dbReference>
<dbReference type="InterPro" id="IPR036047">
    <property type="entry name" value="F-box-like_dom_sf"/>
</dbReference>
<evidence type="ECO:0000313" key="2">
    <source>
        <dbReference type="EMBL" id="KAF6176605.1"/>
    </source>
</evidence>
<proteinExistence type="predicted"/>
<gene>
    <name evidence="2" type="ORF">GIB67_034467</name>
</gene>
<dbReference type="Gene3D" id="1.20.1280.50">
    <property type="match status" value="1"/>
</dbReference>
<dbReference type="Proteomes" id="UP000541444">
    <property type="component" value="Unassembled WGS sequence"/>
</dbReference>
<evidence type="ECO:0000259" key="1">
    <source>
        <dbReference type="PROSITE" id="PS50181"/>
    </source>
</evidence>
<keyword evidence="3" id="KW-1185">Reference proteome</keyword>
<accession>A0A7J7PAX4</accession>
<dbReference type="InterPro" id="IPR005174">
    <property type="entry name" value="KIB1-4_b-propeller"/>
</dbReference>
<dbReference type="PANTHER" id="PTHR45463:SF4">
    <property type="entry name" value="REGULATION PROTEIN, PUTATIVE-RELATED"/>
    <property type="match status" value="1"/>
</dbReference>
<feature type="domain" description="F-box" evidence="1">
    <location>
        <begin position="16"/>
        <end position="72"/>
    </location>
</feature>
<dbReference type="PROSITE" id="PS50181">
    <property type="entry name" value="FBOX"/>
    <property type="match status" value="1"/>
</dbReference>
<dbReference type="Pfam" id="PF00646">
    <property type="entry name" value="F-box"/>
    <property type="match status" value="1"/>
</dbReference>
<dbReference type="OrthoDB" id="784120at2759"/>
<dbReference type="PANTHER" id="PTHR45463">
    <property type="entry name" value="OS09G0392200 PROTEIN"/>
    <property type="match status" value="1"/>
</dbReference>
<sequence length="323" mass="37028">MRYCTRSWTNKLKNAKRPWSDLPHDLLEPIADHLALVDLHGFRGVCKEWRYASSKASSKCRSLHEKNLWLLLYNDNSNCKLFDPMSGKIYTTNIPELDGATCIASFGGWLLFCGENSLFFFCPFSRAKIILPQLPNHPQLFGHVGVFTSAPTSPDCIVSITSYSDKAMMELNLLRRGENEWVTHVSRKFRTTANIKYALFDEGTFYYLTSAADKALSFAVQDERWLVHKIVEVSPPNQSIISLPFINYRWDHFKNMTKIKKKLGFKEGLSISTCGAIRLGNEDNECVYVEDLNAKGDNEIPQMKGVYVQPRFFQIQQNQSWSL</sequence>
<dbReference type="EMBL" id="JACGCM010000067">
    <property type="protein sequence ID" value="KAF6176605.1"/>
    <property type="molecule type" value="Genomic_DNA"/>
</dbReference>
<protein>
    <recommendedName>
        <fullName evidence="1">F-box domain-containing protein</fullName>
    </recommendedName>
</protein>
<dbReference type="Pfam" id="PF03478">
    <property type="entry name" value="Beta-prop_KIB1-4"/>
    <property type="match status" value="1"/>
</dbReference>
<dbReference type="CDD" id="cd09917">
    <property type="entry name" value="F-box_SF"/>
    <property type="match status" value="1"/>
</dbReference>
<name>A0A7J7PAX4_9MAGN</name>